<dbReference type="RefSeq" id="XP_067924916.1">
    <property type="nucleotide sequence ID" value="XM_068063113.1"/>
</dbReference>
<keyword evidence="2" id="KW-1185">Reference proteome</keyword>
<dbReference type="GeneID" id="94426324"/>
<evidence type="ECO:0000313" key="1">
    <source>
        <dbReference type="EMBL" id="PHJ23239.1"/>
    </source>
</evidence>
<dbReference type="Proteomes" id="UP000221165">
    <property type="component" value="Unassembled WGS sequence"/>
</dbReference>
<gene>
    <name evidence="1" type="ORF">CSUI_002914</name>
</gene>
<organism evidence="1 2">
    <name type="scientific">Cystoisospora suis</name>
    <dbReference type="NCBI Taxonomy" id="483139"/>
    <lineage>
        <taxon>Eukaryota</taxon>
        <taxon>Sar</taxon>
        <taxon>Alveolata</taxon>
        <taxon>Apicomplexa</taxon>
        <taxon>Conoidasida</taxon>
        <taxon>Coccidia</taxon>
        <taxon>Eucoccidiorida</taxon>
        <taxon>Eimeriorina</taxon>
        <taxon>Sarcocystidae</taxon>
        <taxon>Cystoisospora</taxon>
    </lineage>
</organism>
<dbReference type="AlphaFoldDB" id="A0A2C6L4N6"/>
<sequence length="189" mass="21416">MARTFSPLSLTQGREGILPVQRHLDEPRLDTTFRLRLRRLWRARLSTHEAQMQEKTRRKRLIDEHGPRVPAGSVEAIKLSPHEKASYSAKFFPKYAGPWVVVECHPNGIPYRVRDAASREERQVTRSEFKLLYLPDDEPAELALPRLLMDDPGTVASYDWSVRHGIILPLCWGGGNENACLSSSNGSCG</sequence>
<protein>
    <submittedName>
        <fullName evidence="1">Uncharacterized protein</fullName>
    </submittedName>
</protein>
<dbReference type="VEuPathDB" id="ToxoDB:CSUI_002914"/>
<dbReference type="EMBL" id="MIGC01001234">
    <property type="protein sequence ID" value="PHJ23239.1"/>
    <property type="molecule type" value="Genomic_DNA"/>
</dbReference>
<accession>A0A2C6L4N6</accession>
<reference evidence="1 2" key="1">
    <citation type="journal article" date="2017" name="Int. J. Parasitol.">
        <title>The genome of the protozoan parasite Cystoisospora suis and a reverse vaccinology approach to identify vaccine candidates.</title>
        <authorList>
            <person name="Palmieri N."/>
            <person name="Shrestha A."/>
            <person name="Ruttkowski B."/>
            <person name="Beck T."/>
            <person name="Vogl C."/>
            <person name="Tomley F."/>
            <person name="Blake D.P."/>
            <person name="Joachim A."/>
        </authorList>
    </citation>
    <scope>NUCLEOTIDE SEQUENCE [LARGE SCALE GENOMIC DNA]</scope>
    <source>
        <strain evidence="1 2">Wien I</strain>
    </source>
</reference>
<comment type="caution">
    <text evidence="1">The sequence shown here is derived from an EMBL/GenBank/DDBJ whole genome shotgun (WGS) entry which is preliminary data.</text>
</comment>
<dbReference type="OrthoDB" id="5596291at2759"/>
<proteinExistence type="predicted"/>
<evidence type="ECO:0000313" key="2">
    <source>
        <dbReference type="Proteomes" id="UP000221165"/>
    </source>
</evidence>
<name>A0A2C6L4N6_9APIC</name>